<comment type="caution">
    <text evidence="4">The sequence shown here is derived from an EMBL/GenBank/DDBJ whole genome shotgun (WGS) entry which is preliminary data.</text>
</comment>
<dbReference type="RefSeq" id="WP_354442907.1">
    <property type="nucleotide sequence ID" value="NZ_JBEPSH010000003.1"/>
</dbReference>
<keyword evidence="5" id="KW-1185">Reference proteome</keyword>
<feature type="domain" description="DUF11" evidence="2">
    <location>
        <begin position="553"/>
        <end position="691"/>
    </location>
</feature>
<dbReference type="InterPro" id="IPR046022">
    <property type="entry name" value="DUF5979"/>
</dbReference>
<feature type="domain" description="DUF11" evidence="2">
    <location>
        <begin position="46"/>
        <end position="186"/>
    </location>
</feature>
<feature type="domain" description="DUF5979" evidence="3">
    <location>
        <begin position="818"/>
        <end position="908"/>
    </location>
</feature>
<reference evidence="4 5" key="1">
    <citation type="submission" date="2024-06" db="EMBL/GenBank/DDBJ databases">
        <title>Sorghum-associated microbial communities from plants grown in Nebraska, USA.</title>
        <authorList>
            <person name="Schachtman D."/>
        </authorList>
    </citation>
    <scope>NUCLEOTIDE SEQUENCE [LARGE SCALE GENOMIC DNA]</scope>
    <source>
        <strain evidence="4 5">2709</strain>
    </source>
</reference>
<dbReference type="Gene3D" id="2.60.40.10">
    <property type="entry name" value="Immunoglobulins"/>
    <property type="match status" value="1"/>
</dbReference>
<dbReference type="Pfam" id="PF19407">
    <property type="entry name" value="DUF5979"/>
    <property type="match status" value="2"/>
</dbReference>
<keyword evidence="1" id="KW-0732">Signal</keyword>
<dbReference type="EMBL" id="JBEPSH010000003">
    <property type="protein sequence ID" value="MET4576850.1"/>
    <property type="molecule type" value="Genomic_DNA"/>
</dbReference>
<organism evidence="4 5">
    <name type="scientific">Ottowia thiooxydans</name>
    <dbReference type="NCBI Taxonomy" id="219182"/>
    <lineage>
        <taxon>Bacteria</taxon>
        <taxon>Pseudomonadati</taxon>
        <taxon>Pseudomonadota</taxon>
        <taxon>Betaproteobacteria</taxon>
        <taxon>Burkholderiales</taxon>
        <taxon>Comamonadaceae</taxon>
        <taxon>Ottowia</taxon>
    </lineage>
</organism>
<evidence type="ECO:0000313" key="5">
    <source>
        <dbReference type="Proteomes" id="UP001549320"/>
    </source>
</evidence>
<accession>A0ABV2Q776</accession>
<dbReference type="InterPro" id="IPR001434">
    <property type="entry name" value="OmcB-like_DUF11"/>
</dbReference>
<feature type="domain" description="DUF5979" evidence="3">
    <location>
        <begin position="701"/>
        <end position="809"/>
    </location>
</feature>
<name>A0ABV2Q776_9BURK</name>
<evidence type="ECO:0000256" key="1">
    <source>
        <dbReference type="SAM" id="SignalP"/>
    </source>
</evidence>
<proteinExistence type="predicted"/>
<gene>
    <name evidence="4" type="ORF">ABIE13_001959</name>
</gene>
<evidence type="ECO:0000259" key="2">
    <source>
        <dbReference type="Pfam" id="PF01345"/>
    </source>
</evidence>
<dbReference type="Pfam" id="PF01345">
    <property type="entry name" value="DUF11"/>
    <property type="match status" value="2"/>
</dbReference>
<evidence type="ECO:0000313" key="4">
    <source>
        <dbReference type="EMBL" id="MET4576850.1"/>
    </source>
</evidence>
<evidence type="ECO:0000259" key="3">
    <source>
        <dbReference type="Pfam" id="PF19407"/>
    </source>
</evidence>
<feature type="signal peptide" evidence="1">
    <location>
        <begin position="1"/>
        <end position="42"/>
    </location>
</feature>
<feature type="chain" id="PRO_5046121749" description="IPTL-CTERM protein sorting domain-containing protein" evidence="1">
    <location>
        <begin position="43"/>
        <end position="950"/>
    </location>
</feature>
<dbReference type="Proteomes" id="UP001549320">
    <property type="component" value="Unassembled WGS sequence"/>
</dbReference>
<sequence>MSISSISRAPLPERPCRTNSPKLAIALALGLTLLAGSGMAHAANVDLTVSKAAPSTAVTLAPFNYTITVGNIGNATTGASTVVDTLPARLYDLNATSVVPFGSAVCPTVAEVNAAIPTAIRSSATAESTGGQTVSIPIPSLPQGARCEITISAKASTPGTYVNSIAVNAAASDTETNPAGNSGVVTTSVTQANFDLRVTKELVTASPANFGVPVRYRITFHGDPNISVPNLGSFYPRTFDGWQSVSGTDGGNNGGVPYTSTIASCSATGGATGCPSSPPAVTAVSGATMSAGQLLSQTKISLPAGSTLVIEEDVVFAPPVCGGLRVVNEAALTLHANGGGTIVSDSNSDNDRARATLVLNSVGTCPVATNTLVTTKTLANPSDTVVDTEGEAVGYVIRSQYTSPHVPVAGIRFGDVVQYFNENGSNATSALPAPFHSLWLMSCTVDSLGTGSACPPGPYPRQLLAPVQSYGNQTAPLGEGSIASGGFVEIRLEQRWTGINTLTCLPDRKRVSNKVDSVLIMPPGGAYVNFSKPSDSPTSAQVRIDPDVPACVDVASNKSVSPVNPAAGVPMTFNLQFTNNSMAVVGMANQATNIAVTDVLGAHFTPTAASCSVISGSADAPSVSLANISGANNTFNAVIPRMDDGASVQCAVTGTVANTGSFSNTVTSNATSGSGRNGRYDTVATNNGSTINFGIVPPATVSLTKTLSGEVSGYVAGSTFPVTVSCAVTPTAGGSAATVQQTVNLLPNTAQVMPIPPTNGAQTVACTVSEGATPATVSAGFVYGSPVISPQTFDAPAGGTAAPAVTVNNPLTLVMGSLTVTPTVTGLVAGYTGQPFGVTVSCTGPGVTGFPQSFNLVADASQTVPVPLAASCTVTETQPTANAGFWFQAPMFTPSVTVTITGADVVNIQNNLVASKAGLEPIPTLDVKSLAALVLLLSIAGLWTSRRRKH</sequence>
<evidence type="ECO:0008006" key="6">
    <source>
        <dbReference type="Google" id="ProtNLM"/>
    </source>
</evidence>
<protein>
    <recommendedName>
        <fullName evidence="6">IPTL-CTERM protein sorting domain-containing protein</fullName>
    </recommendedName>
</protein>
<dbReference type="InterPro" id="IPR013783">
    <property type="entry name" value="Ig-like_fold"/>
</dbReference>